<accession>A0AA88XPM1</accession>
<evidence type="ECO:0000256" key="9">
    <source>
        <dbReference type="ARBA" id="ARBA00022737"/>
    </source>
</evidence>
<dbReference type="SUPFAM" id="SSF50978">
    <property type="entry name" value="WD40 repeat-like"/>
    <property type="match status" value="1"/>
</dbReference>
<comment type="similarity">
    <text evidence="3">Belongs to the WD repeat L(2)GL family.</text>
</comment>
<dbReference type="GO" id="GO:0031201">
    <property type="term" value="C:SNARE complex"/>
    <property type="evidence" value="ECO:0007669"/>
    <property type="project" value="TreeGrafter"/>
</dbReference>
<dbReference type="GO" id="GO:0005886">
    <property type="term" value="C:plasma membrane"/>
    <property type="evidence" value="ECO:0007669"/>
    <property type="project" value="UniProtKB-SubCell"/>
</dbReference>
<organism evidence="18 19">
    <name type="scientific">Pinctada imbricata</name>
    <name type="common">Atlantic pearl-oyster</name>
    <name type="synonym">Pinctada martensii</name>
    <dbReference type="NCBI Taxonomy" id="66713"/>
    <lineage>
        <taxon>Eukaryota</taxon>
        <taxon>Metazoa</taxon>
        <taxon>Spiralia</taxon>
        <taxon>Lophotrochozoa</taxon>
        <taxon>Mollusca</taxon>
        <taxon>Bivalvia</taxon>
        <taxon>Autobranchia</taxon>
        <taxon>Pteriomorphia</taxon>
        <taxon>Pterioida</taxon>
        <taxon>Pterioidea</taxon>
        <taxon>Pteriidae</taxon>
        <taxon>Pinctada</taxon>
    </lineage>
</organism>
<keyword evidence="9" id="KW-0677">Repeat</keyword>
<dbReference type="FunFam" id="1.20.5.110:FF:000001">
    <property type="entry name" value="syntaxin-binding protein 5 isoform X1"/>
    <property type="match status" value="1"/>
</dbReference>
<dbReference type="InterPro" id="IPR000664">
    <property type="entry name" value="Lethal2_giant"/>
</dbReference>
<dbReference type="Gene3D" id="2.130.10.10">
    <property type="entry name" value="YVTN repeat-like/Quinoprotein amine dehydrogenase"/>
    <property type="match status" value="1"/>
</dbReference>
<evidence type="ECO:0000256" key="12">
    <source>
        <dbReference type="ARBA" id="ARBA00023136"/>
    </source>
</evidence>
<name>A0AA88XPM1_PINIB</name>
<dbReference type="InterPro" id="IPR042855">
    <property type="entry name" value="V_SNARE_CC"/>
</dbReference>
<evidence type="ECO:0000256" key="13">
    <source>
        <dbReference type="ARBA" id="ARBA00067543"/>
    </source>
</evidence>
<keyword evidence="4" id="KW-0813">Transport</keyword>
<feature type="signal peptide" evidence="16">
    <location>
        <begin position="1"/>
        <end position="27"/>
    </location>
</feature>
<dbReference type="EMBL" id="VSWD01000010">
    <property type="protein sequence ID" value="KAK3089384.1"/>
    <property type="molecule type" value="Genomic_DNA"/>
</dbReference>
<comment type="subcellular location">
    <subcellularLocation>
        <location evidence="1">Cell membrane</location>
        <topology evidence="1">Peripheral membrane protein</topology>
    </subcellularLocation>
    <subcellularLocation>
        <location evidence="2">Cytoplasm</location>
    </subcellularLocation>
</comment>
<feature type="region of interest" description="Disordered" evidence="15">
    <location>
        <begin position="527"/>
        <end position="608"/>
    </location>
</feature>
<dbReference type="InterPro" id="IPR001680">
    <property type="entry name" value="WD40_rpt"/>
</dbReference>
<dbReference type="AlphaFoldDB" id="A0AA88XPM1"/>
<dbReference type="PANTHER" id="PTHR10241:SF25">
    <property type="entry name" value="TOMOSYN, ISOFORM C"/>
    <property type="match status" value="1"/>
</dbReference>
<feature type="region of interest" description="Disordered" evidence="15">
    <location>
        <begin position="980"/>
        <end position="1009"/>
    </location>
</feature>
<feature type="chain" id="PRO_5041702235" description="Syntaxin-binding protein 5-like" evidence="16">
    <location>
        <begin position="28"/>
        <end position="1252"/>
    </location>
</feature>
<keyword evidence="7" id="KW-0963">Cytoplasm</keyword>
<evidence type="ECO:0000256" key="16">
    <source>
        <dbReference type="SAM" id="SignalP"/>
    </source>
</evidence>
<feature type="compositionally biased region" description="Acidic residues" evidence="15">
    <location>
        <begin position="730"/>
        <end position="740"/>
    </location>
</feature>
<keyword evidence="10" id="KW-0653">Protein transport</keyword>
<evidence type="ECO:0000256" key="14">
    <source>
        <dbReference type="PROSITE-ProRule" id="PRU00290"/>
    </source>
</evidence>
<dbReference type="Proteomes" id="UP001186944">
    <property type="component" value="Unassembled WGS sequence"/>
</dbReference>
<evidence type="ECO:0000256" key="7">
    <source>
        <dbReference type="ARBA" id="ARBA00022490"/>
    </source>
</evidence>
<dbReference type="PROSITE" id="PS50892">
    <property type="entry name" value="V_SNARE"/>
    <property type="match status" value="1"/>
</dbReference>
<dbReference type="FunFam" id="2.130.10.10:FF:000521">
    <property type="entry name" value="syntaxin-binding protein 5-like isoform X1"/>
    <property type="match status" value="1"/>
</dbReference>
<dbReference type="Pfam" id="PF08366">
    <property type="entry name" value="LLGL"/>
    <property type="match status" value="1"/>
</dbReference>
<dbReference type="InterPro" id="IPR013577">
    <property type="entry name" value="LLGL2"/>
</dbReference>
<dbReference type="GO" id="GO:0015031">
    <property type="term" value="P:protein transport"/>
    <property type="evidence" value="ECO:0007669"/>
    <property type="project" value="UniProtKB-KW"/>
</dbReference>
<dbReference type="PANTHER" id="PTHR10241">
    <property type="entry name" value="LETHAL 2 GIANT LARVAE PROTEIN"/>
    <property type="match status" value="1"/>
</dbReference>
<sequence length="1252" mass="140211">MSESAVINISTFINLLLFQGALVSVCADDSLHLWNFRQKRPDIVHTLKFQRERITYCHLPFQSKWLYVGTERGNVHMVNISTFSLSGYVINWNKAIELSRKTHPGPVVHLSDNPLDPNKLLIGFETGTIVLWDLKSKAAEYRFNSPEALRSLSWHHEGKQFMCSHTDGSLTTYNIKTPQKPVNIMMPHAKINKEGKPDPCKPISKVEWKSVRNGEPLVIFSGGISYDRAGTTPSITVMNGKSTTVLEMEHNVVDFVVLCETPYQNDFQEPYAIVVLLQNDLVVVDLTTPGYGKLGLTAAGRFYSYFVRIGQSREENGGHLHVAIQRLLLLVTLQVLYKLKTAKIFEKPKNRTGDNQDEDVFAVYQIVLNAESRIMCVAGATHLILFKFSKQELSVEVSGIDVSIVYEIYDELESPEIEYPRPSLSVVSQQQSGSKESYTSNASDHSSCRGDISTAVKVRSGSRKYAAGFYPYLVCSLNWFDNEPPGNITTMAVNSSYGLLAFGNESGLAIIDYVQKTVLISMGTPDLYGTMDPYQRVPRSPRSKKFPTTEGSGPEEGARSPTTEQCNQLSSSPPPSPKAKPRKKNSRSELQPLTAIHEGHTQELDENRNKEYGEIEQAVPAEELDRIVNNLDSDLYNEDFFRSELASLANNASVNVGRSVSVPSGPNEGLDAIQNLPTSPSDSKLHEKSNYRPKKTACKTVSDPSMLQVKFEENRVPIETVSRPRSSSDPDTEQLPDLDELPPVPKVRHRKFSVPNFHFNKNKKRKKPKERDKEKLHITSSNSDSEILEKSEDELEHPESDDLSDSEPHPPPRSFLRRMSCKVKNIVLGNDKDDKKFMVEVLDMTSDEGKLLHEKCTVDELQRAILPDRNDTSSFSRSRSSSMSSLENVSKEGVQSLVFSDSYTRKTDNYTCPCLWLGTSLGSVLVIVLNLPPPGEQRLSQPVIVSPSGTIFRLKGAILTMSFLDCNGVLIPTVSDQWRDTSTKDKEKQTHRQNTVVQRPKISPTSSTEWTGDKQYAIICSEKQARVISLPSQHCPYKTRITESSFVVRADVVTIRDSVCLACYVANGRIMTFSLPSLKPLLDIDFLPLTDLRIARTFCFSSNGHACYLPSPTEIQKITFSADISDNLNEMLGDLFLPCETPEAPKQGFFKNWFGSTPSQLDREELFGEASGKGPRGLATKYQGKGGMQNVQNQAGSVTGDIRRTRMLFDERGEKLGELGERTEQMMTNAQAFADSAHQIMMKNKNKKWYQF</sequence>
<feature type="compositionally biased region" description="Basic and acidic residues" evidence="15">
    <location>
        <begin position="597"/>
        <end position="608"/>
    </location>
</feature>
<feature type="compositionally biased region" description="Polar residues" evidence="15">
    <location>
        <begin position="560"/>
        <end position="569"/>
    </location>
</feature>
<keyword evidence="6" id="KW-0268">Exocytosis</keyword>
<evidence type="ECO:0000256" key="10">
    <source>
        <dbReference type="ARBA" id="ARBA00022927"/>
    </source>
</evidence>
<gene>
    <name evidence="18" type="ORF">FSP39_003169</name>
</gene>
<comment type="caution">
    <text evidence="18">The sequence shown here is derived from an EMBL/GenBank/DDBJ whole genome shotgun (WGS) entry which is preliminary data.</text>
</comment>
<dbReference type="GO" id="GO:0006893">
    <property type="term" value="P:Golgi to plasma membrane transport"/>
    <property type="evidence" value="ECO:0007669"/>
    <property type="project" value="TreeGrafter"/>
</dbReference>
<dbReference type="Gene3D" id="1.20.5.110">
    <property type="match status" value="1"/>
</dbReference>
<evidence type="ECO:0000256" key="2">
    <source>
        <dbReference type="ARBA" id="ARBA00004496"/>
    </source>
</evidence>
<dbReference type="GO" id="GO:0019905">
    <property type="term" value="F:syntaxin binding"/>
    <property type="evidence" value="ECO:0007669"/>
    <property type="project" value="TreeGrafter"/>
</dbReference>
<feature type="compositionally biased region" description="Basic and acidic residues" evidence="15">
    <location>
        <begin position="980"/>
        <end position="990"/>
    </location>
</feature>
<keyword evidence="5" id="KW-1003">Cell membrane</keyword>
<keyword evidence="19" id="KW-1185">Reference proteome</keyword>
<evidence type="ECO:0000256" key="8">
    <source>
        <dbReference type="ARBA" id="ARBA00022574"/>
    </source>
</evidence>
<feature type="compositionally biased region" description="Polar residues" evidence="15">
    <location>
        <begin position="992"/>
        <end position="1009"/>
    </location>
</feature>
<keyword evidence="16" id="KW-0732">Signal</keyword>
<evidence type="ECO:0000313" key="18">
    <source>
        <dbReference type="EMBL" id="KAK3089384.1"/>
    </source>
</evidence>
<dbReference type="SMART" id="SM00320">
    <property type="entry name" value="WD40"/>
    <property type="match status" value="3"/>
</dbReference>
<keyword evidence="12" id="KW-0472">Membrane</keyword>
<dbReference type="SUPFAM" id="SSF58038">
    <property type="entry name" value="SNARE fusion complex"/>
    <property type="match status" value="1"/>
</dbReference>
<dbReference type="GO" id="GO:0005096">
    <property type="term" value="F:GTPase activator activity"/>
    <property type="evidence" value="ECO:0007669"/>
    <property type="project" value="TreeGrafter"/>
</dbReference>
<evidence type="ECO:0000256" key="6">
    <source>
        <dbReference type="ARBA" id="ARBA00022483"/>
    </source>
</evidence>
<evidence type="ECO:0000256" key="11">
    <source>
        <dbReference type="ARBA" id="ARBA00023054"/>
    </source>
</evidence>
<evidence type="ECO:0000256" key="15">
    <source>
        <dbReference type="SAM" id="MobiDB-lite"/>
    </source>
</evidence>
<keyword evidence="8" id="KW-0853">WD repeat</keyword>
<feature type="domain" description="V-SNARE coiled-coil homology" evidence="17">
    <location>
        <begin position="1187"/>
        <end position="1251"/>
    </location>
</feature>
<dbReference type="PRINTS" id="PR00962">
    <property type="entry name" value="LETHAL2GIANT"/>
</dbReference>
<dbReference type="GO" id="GO:0045159">
    <property type="term" value="F:myosin II binding"/>
    <property type="evidence" value="ECO:0007669"/>
    <property type="project" value="TreeGrafter"/>
</dbReference>
<evidence type="ECO:0000259" key="17">
    <source>
        <dbReference type="PROSITE" id="PS50892"/>
    </source>
</evidence>
<feature type="compositionally biased region" description="Acidic residues" evidence="15">
    <location>
        <begin position="791"/>
        <end position="805"/>
    </location>
</feature>
<evidence type="ECO:0000256" key="1">
    <source>
        <dbReference type="ARBA" id="ARBA00004202"/>
    </source>
</evidence>
<evidence type="ECO:0000313" key="19">
    <source>
        <dbReference type="Proteomes" id="UP001186944"/>
    </source>
</evidence>
<feature type="region of interest" description="Disordered" evidence="15">
    <location>
        <begin position="663"/>
        <end position="817"/>
    </location>
</feature>
<evidence type="ECO:0000256" key="5">
    <source>
        <dbReference type="ARBA" id="ARBA00022475"/>
    </source>
</evidence>
<protein>
    <recommendedName>
        <fullName evidence="13">Syntaxin-binding protein 5-like</fullName>
    </recommendedName>
</protein>
<dbReference type="InterPro" id="IPR015943">
    <property type="entry name" value="WD40/YVTN_repeat-like_dom_sf"/>
</dbReference>
<proteinExistence type="inferred from homology"/>
<dbReference type="GO" id="GO:0006887">
    <property type="term" value="P:exocytosis"/>
    <property type="evidence" value="ECO:0007669"/>
    <property type="project" value="UniProtKB-KW"/>
</dbReference>
<evidence type="ECO:0000256" key="3">
    <source>
        <dbReference type="ARBA" id="ARBA00008070"/>
    </source>
</evidence>
<keyword evidence="11 14" id="KW-0175">Coiled coil</keyword>
<evidence type="ECO:0000256" key="4">
    <source>
        <dbReference type="ARBA" id="ARBA00022448"/>
    </source>
</evidence>
<reference evidence="18" key="1">
    <citation type="submission" date="2019-08" db="EMBL/GenBank/DDBJ databases">
        <title>The improved chromosome-level genome for the pearl oyster Pinctada fucata martensii using PacBio sequencing and Hi-C.</title>
        <authorList>
            <person name="Zheng Z."/>
        </authorList>
    </citation>
    <scope>NUCLEOTIDE SEQUENCE</scope>
    <source>
        <strain evidence="18">ZZ-2019</strain>
        <tissue evidence="18">Adductor muscle</tissue>
    </source>
</reference>
<dbReference type="InterPro" id="IPR036322">
    <property type="entry name" value="WD40_repeat_dom_sf"/>
</dbReference>
<dbReference type="CDD" id="cd15873">
    <property type="entry name" value="R-SNARE_STXBP5_6"/>
    <property type="match status" value="1"/>
</dbReference>